<feature type="transmembrane region" description="Helical" evidence="1">
    <location>
        <begin position="241"/>
        <end position="259"/>
    </location>
</feature>
<dbReference type="AlphaFoldDB" id="A0A7D3XNP8"/>
<dbReference type="EMBL" id="CP048104">
    <property type="protein sequence ID" value="QKG83042.1"/>
    <property type="molecule type" value="Genomic_DNA"/>
</dbReference>
<protein>
    <submittedName>
        <fullName evidence="2">Uncharacterized protein</fullName>
    </submittedName>
</protein>
<accession>A0A7D3XNP8</accession>
<name>A0A7D3XNP8_9BACL</name>
<keyword evidence="3" id="KW-1185">Reference proteome</keyword>
<evidence type="ECO:0000313" key="2">
    <source>
        <dbReference type="EMBL" id="QKG83042.1"/>
    </source>
</evidence>
<dbReference type="Proteomes" id="UP000503088">
    <property type="component" value="Chromosome"/>
</dbReference>
<keyword evidence="1" id="KW-0472">Membrane</keyword>
<gene>
    <name evidence="2" type="ORF">GXN76_00230</name>
</gene>
<evidence type="ECO:0000313" key="3">
    <source>
        <dbReference type="Proteomes" id="UP000503088"/>
    </source>
</evidence>
<dbReference type="RefSeq" id="WP_173219011.1">
    <property type="nucleotide sequence ID" value="NZ_CP048104.1"/>
</dbReference>
<dbReference type="KEGG" id="kpul:GXN76_00230"/>
<evidence type="ECO:0000256" key="1">
    <source>
        <dbReference type="SAM" id="Phobius"/>
    </source>
</evidence>
<reference evidence="2 3" key="1">
    <citation type="submission" date="2020-01" db="EMBL/GenBank/DDBJ databases">
        <authorList>
            <person name="Gulvik C.A."/>
            <person name="Batra D.G."/>
        </authorList>
    </citation>
    <scope>NUCLEOTIDE SEQUENCE [LARGE SCALE GENOMIC DNA]</scope>
    <source>
        <strain evidence="2 3">W9323</strain>
    </source>
</reference>
<sequence length="265" mass="30977">MNLSLRKRIFIPALFFFIVSMPLLVEYGLEKIYSQSISSRYQILKEYDRFLQDPAFDDPFQDKPVYRFGKNTVQFQVDRLRPEVLTDSGGTYQRLGDIVVLLNGNEIDRLPNRILRDANPNSLSTADSVYDDRSIGGDVDTFVLKNHVTNQKKLMIVENISQGKLEKTPDGYNYYYPGGLEESQQFRVFTIESDGTYHKEEFGYLSERTYLQTHLAQRVSEIAFGQYADWMYAWPTYFFPYFYPFGTGLLGILLFTFSFRKRESK</sequence>
<organism evidence="2 3">
    <name type="scientific">Kroppenstedtia pulmonis</name>
    <dbReference type="NCBI Taxonomy" id="1380685"/>
    <lineage>
        <taxon>Bacteria</taxon>
        <taxon>Bacillati</taxon>
        <taxon>Bacillota</taxon>
        <taxon>Bacilli</taxon>
        <taxon>Bacillales</taxon>
        <taxon>Thermoactinomycetaceae</taxon>
        <taxon>Kroppenstedtia</taxon>
    </lineage>
</organism>
<keyword evidence="1" id="KW-0812">Transmembrane</keyword>
<proteinExistence type="predicted"/>
<keyword evidence="1" id="KW-1133">Transmembrane helix</keyword>